<feature type="compositionally biased region" description="Acidic residues" evidence="1">
    <location>
        <begin position="174"/>
        <end position="192"/>
    </location>
</feature>
<dbReference type="Proteomes" id="UP000268093">
    <property type="component" value="Unassembled WGS sequence"/>
</dbReference>
<feature type="region of interest" description="Disordered" evidence="1">
    <location>
        <begin position="135"/>
        <end position="255"/>
    </location>
</feature>
<feature type="compositionally biased region" description="Basic and acidic residues" evidence="1">
    <location>
        <begin position="164"/>
        <end position="173"/>
    </location>
</feature>
<comment type="caution">
    <text evidence="2">The sequence shown here is derived from an EMBL/GenBank/DDBJ whole genome shotgun (WGS) entry which is preliminary data.</text>
</comment>
<evidence type="ECO:0000313" key="3">
    <source>
        <dbReference type="Proteomes" id="UP000268093"/>
    </source>
</evidence>
<sequence>MTSTRPGRADRGVRYASNDQDRLKRALLQPVQPWDKKWAPSKNGRHLQIYKWVKSDRQLVFDEDDDMDDDEEGIIQTGPAKETAETPQDIFTPLPTTPSHAPTTISASDLNTALQLVTAPSTDPAIMTATSTHLVVPPPILSSGDPGPSVLGSTSAHTPAEDEERSHTPKLEDLSDVEPEEDRDAEAEDDDDRVVTARTRHGLLRREGTEEEGSFGVTSRDEEEEGDEDDEDDIDDDDLDEEMLDEDPGQGAGGFETAGGGMHDSSYNVAAGMMQAHHVAELAGLGGLGDTPGAGTEEEDGGVRVGVEGGDLDLEDTDIDFGGHGTGGLSFGELQPQEQQQVVEGQGPFGEEGVQGGFGIGN</sequence>
<protein>
    <submittedName>
        <fullName evidence="2">Uncharacterized protein</fullName>
    </submittedName>
</protein>
<dbReference type="AlphaFoldDB" id="A0A433A0D5"/>
<evidence type="ECO:0000313" key="2">
    <source>
        <dbReference type="EMBL" id="RUO96164.1"/>
    </source>
</evidence>
<proteinExistence type="predicted"/>
<feature type="compositionally biased region" description="Acidic residues" evidence="1">
    <location>
        <begin position="64"/>
        <end position="73"/>
    </location>
</feature>
<keyword evidence="3" id="KW-1185">Reference proteome</keyword>
<gene>
    <name evidence="2" type="ORF">BC936DRAFT_142508</name>
</gene>
<reference evidence="2 3" key="1">
    <citation type="journal article" date="2018" name="New Phytol.">
        <title>Phylogenomics of Endogonaceae and evolution of mycorrhizas within Mucoromycota.</title>
        <authorList>
            <person name="Chang Y."/>
            <person name="Desiro A."/>
            <person name="Na H."/>
            <person name="Sandor L."/>
            <person name="Lipzen A."/>
            <person name="Clum A."/>
            <person name="Barry K."/>
            <person name="Grigoriev I.V."/>
            <person name="Martin F.M."/>
            <person name="Stajich J.E."/>
            <person name="Smith M.E."/>
            <person name="Bonito G."/>
            <person name="Spatafora J.W."/>
        </authorList>
    </citation>
    <scope>NUCLEOTIDE SEQUENCE [LARGE SCALE GENOMIC DNA]</scope>
    <source>
        <strain evidence="2 3">GMNB39</strain>
    </source>
</reference>
<organism evidence="2 3">
    <name type="scientific">Jimgerdemannia flammicorona</name>
    <dbReference type="NCBI Taxonomy" id="994334"/>
    <lineage>
        <taxon>Eukaryota</taxon>
        <taxon>Fungi</taxon>
        <taxon>Fungi incertae sedis</taxon>
        <taxon>Mucoromycota</taxon>
        <taxon>Mucoromycotina</taxon>
        <taxon>Endogonomycetes</taxon>
        <taxon>Endogonales</taxon>
        <taxon>Endogonaceae</taxon>
        <taxon>Jimgerdemannia</taxon>
    </lineage>
</organism>
<feature type="compositionally biased region" description="Acidic residues" evidence="1">
    <location>
        <begin position="221"/>
        <end position="248"/>
    </location>
</feature>
<feature type="compositionally biased region" description="Gly residues" evidence="1">
    <location>
        <begin position="347"/>
        <end position="362"/>
    </location>
</feature>
<evidence type="ECO:0000256" key="1">
    <source>
        <dbReference type="SAM" id="MobiDB-lite"/>
    </source>
</evidence>
<name>A0A433A0D5_9FUNG</name>
<accession>A0A433A0D5</accession>
<feature type="region of interest" description="Disordered" evidence="1">
    <location>
        <begin position="64"/>
        <end position="105"/>
    </location>
</feature>
<dbReference type="EMBL" id="RBNI01022934">
    <property type="protein sequence ID" value="RUO96164.1"/>
    <property type="molecule type" value="Genomic_DNA"/>
</dbReference>
<dbReference type="OrthoDB" id="2595509at2759"/>
<feature type="region of interest" description="Disordered" evidence="1">
    <location>
        <begin position="338"/>
        <end position="362"/>
    </location>
</feature>